<comment type="caution">
    <text evidence="1">The sequence shown here is derived from an EMBL/GenBank/DDBJ whole genome shotgun (WGS) entry which is preliminary data.</text>
</comment>
<dbReference type="Proteomes" id="UP001529510">
    <property type="component" value="Unassembled WGS sequence"/>
</dbReference>
<evidence type="ECO:0000313" key="2">
    <source>
        <dbReference type="Proteomes" id="UP001529510"/>
    </source>
</evidence>
<dbReference type="EMBL" id="JAMKFB020000016">
    <property type="protein sequence ID" value="KAL0173050.1"/>
    <property type="molecule type" value="Genomic_DNA"/>
</dbReference>
<evidence type="ECO:0000313" key="1">
    <source>
        <dbReference type="EMBL" id="KAL0173050.1"/>
    </source>
</evidence>
<sequence>MYQCFPSFRVFLDFLAPAAESPVSSVSAPALPEVAGFAAEPPKSAASAPATPEVAALAAEPPESAASASELCVCSVMAKEAVVNLFCLIHLGLLHHHLHPGALQLCQLHHGDFRACLLCPGGLQLCLLHPDGFQLRLLCPGAPQLCPDSRGLSAPLWLPALSAPLALPQSLGPPPAHRPGPPSLSLFLLRSTTLLDCVVMFRNIWKALLKGELCHNL</sequence>
<protein>
    <submittedName>
        <fullName evidence="1">Uncharacterized protein</fullName>
    </submittedName>
</protein>
<accession>A0ABD0PH11</accession>
<reference evidence="1 2" key="1">
    <citation type="submission" date="2024-05" db="EMBL/GenBank/DDBJ databases">
        <title>Genome sequencing and assembly of Indian major carp, Cirrhinus mrigala (Hamilton, 1822).</title>
        <authorList>
            <person name="Mohindra V."/>
            <person name="Chowdhury L.M."/>
            <person name="Lal K."/>
            <person name="Jena J.K."/>
        </authorList>
    </citation>
    <scope>NUCLEOTIDE SEQUENCE [LARGE SCALE GENOMIC DNA]</scope>
    <source>
        <strain evidence="1">CM1030</strain>
        <tissue evidence="1">Blood</tissue>
    </source>
</reference>
<organism evidence="1 2">
    <name type="scientific">Cirrhinus mrigala</name>
    <name type="common">Mrigala</name>
    <dbReference type="NCBI Taxonomy" id="683832"/>
    <lineage>
        <taxon>Eukaryota</taxon>
        <taxon>Metazoa</taxon>
        <taxon>Chordata</taxon>
        <taxon>Craniata</taxon>
        <taxon>Vertebrata</taxon>
        <taxon>Euteleostomi</taxon>
        <taxon>Actinopterygii</taxon>
        <taxon>Neopterygii</taxon>
        <taxon>Teleostei</taxon>
        <taxon>Ostariophysi</taxon>
        <taxon>Cypriniformes</taxon>
        <taxon>Cyprinidae</taxon>
        <taxon>Labeoninae</taxon>
        <taxon>Labeonini</taxon>
        <taxon>Cirrhinus</taxon>
    </lineage>
</organism>
<name>A0ABD0PH11_CIRMR</name>
<gene>
    <name evidence="1" type="ORF">M9458_033361</name>
</gene>
<proteinExistence type="predicted"/>
<keyword evidence="2" id="KW-1185">Reference proteome</keyword>
<dbReference type="AlphaFoldDB" id="A0ABD0PH11"/>